<dbReference type="Proteomes" id="UP000653674">
    <property type="component" value="Unassembled WGS sequence"/>
</dbReference>
<evidence type="ECO:0000313" key="1">
    <source>
        <dbReference type="EMBL" id="GIG75336.1"/>
    </source>
</evidence>
<dbReference type="RefSeq" id="WP_168072025.1">
    <property type="nucleotide sequence ID" value="NZ_BAAAQJ010000003.1"/>
</dbReference>
<keyword evidence="2" id="KW-1185">Reference proteome</keyword>
<comment type="caution">
    <text evidence="1">The sequence shown here is derived from an EMBL/GenBank/DDBJ whole genome shotgun (WGS) entry which is preliminary data.</text>
</comment>
<dbReference type="InterPro" id="IPR025358">
    <property type="entry name" value="DUF4262"/>
</dbReference>
<organism evidence="1 2">
    <name type="scientific">Planosporangium flavigriseum</name>
    <dbReference type="NCBI Taxonomy" id="373681"/>
    <lineage>
        <taxon>Bacteria</taxon>
        <taxon>Bacillati</taxon>
        <taxon>Actinomycetota</taxon>
        <taxon>Actinomycetes</taxon>
        <taxon>Micromonosporales</taxon>
        <taxon>Micromonosporaceae</taxon>
        <taxon>Planosporangium</taxon>
    </lineage>
</organism>
<evidence type="ECO:0000313" key="2">
    <source>
        <dbReference type="Proteomes" id="UP000653674"/>
    </source>
</evidence>
<dbReference type="Pfam" id="PF14081">
    <property type="entry name" value="DUF4262"/>
    <property type="match status" value="1"/>
</dbReference>
<dbReference type="AlphaFoldDB" id="A0A8J3LXG2"/>
<reference evidence="1" key="1">
    <citation type="submission" date="2021-01" db="EMBL/GenBank/DDBJ databases">
        <title>Whole genome shotgun sequence of Planosporangium flavigriseum NBRC 105377.</title>
        <authorList>
            <person name="Komaki H."/>
            <person name="Tamura T."/>
        </authorList>
    </citation>
    <scope>NUCLEOTIDE SEQUENCE</scope>
    <source>
        <strain evidence="1">NBRC 105377</strain>
    </source>
</reference>
<sequence length="264" mass="29588">MQSSWDQWVRDTIADAGWAVVAASGGTPYAFTIGLWRSYELPEVAMFGLREQDMQIWLNNCARRLRDLGKPFADGEPFGGVLERFPVQTRPIHPSWHRALFAAMGGHYGTLDVPVLQVVWPDREGRWPWAAAATVTCRERQPRGWVPVDEHAAGAWRLVGELSPAWPFPYLEPDATVLASPEVVAGTLPIMAVTHDADGAWDFLDERGYADEAAGWVYFGELYKAQPWLARFADMAADSQAWRDDDGQWHTRRFSTAVAEVDTA</sequence>
<protein>
    <recommendedName>
        <fullName evidence="3">DUF4262 domain-containing protein</fullName>
    </recommendedName>
</protein>
<dbReference type="EMBL" id="BONU01000030">
    <property type="protein sequence ID" value="GIG75336.1"/>
    <property type="molecule type" value="Genomic_DNA"/>
</dbReference>
<name>A0A8J3LXG2_9ACTN</name>
<proteinExistence type="predicted"/>
<accession>A0A8J3LXG2</accession>
<gene>
    <name evidence="1" type="ORF">Pfl04_37400</name>
</gene>
<evidence type="ECO:0008006" key="3">
    <source>
        <dbReference type="Google" id="ProtNLM"/>
    </source>
</evidence>